<evidence type="ECO:0000259" key="15">
    <source>
        <dbReference type="PROSITE" id="PS50990"/>
    </source>
</evidence>
<dbReference type="FunFam" id="3.40.50.300:FF:000221">
    <property type="entry name" value="Multidrug ABC transporter ATP-binding protein"/>
    <property type="match status" value="1"/>
</dbReference>
<comment type="subcellular location">
    <subcellularLocation>
        <location evidence="1">Cell membrane</location>
        <topology evidence="1">Multi-pass membrane protein</topology>
    </subcellularLocation>
</comment>
<evidence type="ECO:0000256" key="12">
    <source>
        <dbReference type="SAM" id="Phobius"/>
    </source>
</evidence>
<dbReference type="InterPro" id="IPR027417">
    <property type="entry name" value="P-loop_NTPase"/>
</dbReference>
<keyword evidence="6" id="KW-0788">Thiol protease</keyword>
<dbReference type="InterPro" id="IPR003593">
    <property type="entry name" value="AAA+_ATPase"/>
</dbReference>
<proteinExistence type="predicted"/>
<protein>
    <recommendedName>
        <fullName evidence="18">ABC transporter permease</fullName>
    </recommendedName>
</protein>
<keyword evidence="10 12" id="KW-0472">Membrane</keyword>
<dbReference type="STRING" id="903983.BCR23_07100"/>
<dbReference type="GO" id="GO:0016887">
    <property type="term" value="F:ATP hydrolysis activity"/>
    <property type="evidence" value="ECO:0007669"/>
    <property type="project" value="InterPro"/>
</dbReference>
<evidence type="ECO:0000256" key="11">
    <source>
        <dbReference type="ARBA" id="ARBA00043264"/>
    </source>
</evidence>
<feature type="transmembrane region" description="Helical" evidence="12">
    <location>
        <begin position="286"/>
        <end position="309"/>
    </location>
</feature>
<evidence type="ECO:0000256" key="5">
    <source>
        <dbReference type="ARBA" id="ARBA00022741"/>
    </source>
</evidence>
<feature type="transmembrane region" description="Helical" evidence="12">
    <location>
        <begin position="315"/>
        <end position="333"/>
    </location>
</feature>
<keyword evidence="3" id="KW-1003">Cell membrane</keyword>
<dbReference type="GO" id="GO:0043213">
    <property type="term" value="P:bacteriocin transport"/>
    <property type="evidence" value="ECO:0007669"/>
    <property type="project" value="UniProtKB-KW"/>
</dbReference>
<keyword evidence="8" id="KW-0653">Protein transport</keyword>
<keyword evidence="7" id="KW-0067">ATP-binding</keyword>
<evidence type="ECO:0000256" key="9">
    <source>
        <dbReference type="ARBA" id="ARBA00022989"/>
    </source>
</evidence>
<evidence type="ECO:0000256" key="3">
    <source>
        <dbReference type="ARBA" id="ARBA00022475"/>
    </source>
</evidence>
<dbReference type="PANTHER" id="PTHR24221:SF654">
    <property type="entry name" value="ATP-BINDING CASSETTE SUB-FAMILY B MEMBER 6"/>
    <property type="match status" value="1"/>
</dbReference>
<dbReference type="Gene3D" id="3.40.50.300">
    <property type="entry name" value="P-loop containing nucleotide triphosphate hydrolases"/>
    <property type="match status" value="1"/>
</dbReference>
<feature type="domain" description="ABC transmembrane type-1" evidence="14">
    <location>
        <begin position="177"/>
        <end position="458"/>
    </location>
</feature>
<dbReference type="Pfam" id="PF00664">
    <property type="entry name" value="ABC_membrane"/>
    <property type="match status" value="1"/>
</dbReference>
<feature type="domain" description="Peptidase C39" evidence="15">
    <location>
        <begin position="19"/>
        <end position="143"/>
    </location>
</feature>
<dbReference type="InterPro" id="IPR011527">
    <property type="entry name" value="ABC1_TM_dom"/>
</dbReference>
<dbReference type="PROSITE" id="PS50990">
    <property type="entry name" value="PEPTIDASE_C39"/>
    <property type="match status" value="1"/>
</dbReference>
<dbReference type="GO" id="GO:0005524">
    <property type="term" value="F:ATP binding"/>
    <property type="evidence" value="ECO:0007669"/>
    <property type="project" value="UniProtKB-KW"/>
</dbReference>
<dbReference type="SUPFAM" id="SSF90123">
    <property type="entry name" value="ABC transporter transmembrane region"/>
    <property type="match status" value="1"/>
</dbReference>
<evidence type="ECO:0008006" key="18">
    <source>
        <dbReference type="Google" id="ProtNLM"/>
    </source>
</evidence>
<dbReference type="Pfam" id="PF00005">
    <property type="entry name" value="ABC_tran"/>
    <property type="match status" value="1"/>
</dbReference>
<feature type="transmembrane region" description="Helical" evidence="12">
    <location>
        <begin position="213"/>
        <end position="233"/>
    </location>
</feature>
<evidence type="ECO:0000256" key="8">
    <source>
        <dbReference type="ARBA" id="ARBA00022927"/>
    </source>
</evidence>
<evidence type="ECO:0000256" key="10">
    <source>
        <dbReference type="ARBA" id="ARBA00023136"/>
    </source>
</evidence>
<evidence type="ECO:0000259" key="13">
    <source>
        <dbReference type="PROSITE" id="PS50893"/>
    </source>
</evidence>
<dbReference type="CDD" id="cd18570">
    <property type="entry name" value="ABC_6TM_PCAT1_LagD_like"/>
    <property type="match status" value="1"/>
</dbReference>
<dbReference type="OrthoDB" id="9762778at2"/>
<keyword evidence="5" id="KW-0547">Nucleotide-binding</keyword>
<keyword evidence="2" id="KW-0813">Transport</keyword>
<sequence>MFSEIKLYFLKKKYPYIQQHDSTDCGAAALAMVCKFYKKNLPIASIREIVGTTQHGTSILGLKEGAEHLGFNVKAVKVFIENFDKTMTLPAIAQVTNEYGDDHFVVLYKITPEKILLADPELGLMSYSYTDFENVFSGILILMLPLENFEAKTKNDERIHLQQFVISLFFKQQKILATIFLASFLTTCFGIITGFFSKLIYDEVIPYSIKNSLYIYVIVILIIYLTRSILLFFRQHMINFISLKVKIPLMSGFFRHILKLPYTFFVNRQSGDILTRFQDVETVGAIFTKITVSLFLDIFLSIITGGILLMINKELFFVLLLIIFASIILVLMYRKPFQKKKLEYLIQESILNSHVIETISNIETVKSFRAENHNSDSFEQKTVTLQKVDFDLAKLKNTQSFLANLIENVGEALFLLVGASLIMDSQITLGTFIVFNTLSNYFVSPINNLLSLQLEIQEAKTSIARLDEIINLKTEHQGNIKSGSLKKDIFFKEVSFQHGFTPPIIDQLSFTIPEGKKVALVGESGSGKSTLAKLLMGFYQINEGNIFIGDYEIRDLDLDFLRNNIGYVSQDIELFSGTILDNIRIGNDDVPYETIVSLCRNLGIHEFILTLPNRYDSIVEEFGSNLSGGEKQRIAIARAFTTPKDLYIFDEFSSSLDVFNEYRIQQYINELTKNKTTITIAHRISTVIKSDIIFLINNGKILGSGDHETLLKENETYREIIEKQFLYDTDKIQTTSNECEDIEYV</sequence>
<evidence type="ECO:0000256" key="7">
    <source>
        <dbReference type="ARBA" id="ARBA00022840"/>
    </source>
</evidence>
<name>A0A1E5GT90_9ENTE</name>
<dbReference type="SUPFAM" id="SSF52540">
    <property type="entry name" value="P-loop containing nucleoside triphosphate hydrolases"/>
    <property type="match status" value="1"/>
</dbReference>
<dbReference type="InterPro" id="IPR003439">
    <property type="entry name" value="ABC_transporter-like_ATP-bd"/>
</dbReference>
<dbReference type="InterPro" id="IPR017871">
    <property type="entry name" value="ABC_transporter-like_CS"/>
</dbReference>
<evidence type="ECO:0000313" key="17">
    <source>
        <dbReference type="Proteomes" id="UP000094764"/>
    </source>
</evidence>
<dbReference type="Proteomes" id="UP000094764">
    <property type="component" value="Unassembled WGS sequence"/>
</dbReference>
<dbReference type="PROSITE" id="PS50893">
    <property type="entry name" value="ABC_TRANSPORTER_2"/>
    <property type="match status" value="1"/>
</dbReference>
<keyword evidence="11" id="KW-0080">Bacteriocin transport</keyword>
<evidence type="ECO:0000256" key="1">
    <source>
        <dbReference type="ARBA" id="ARBA00004651"/>
    </source>
</evidence>
<dbReference type="SMART" id="SM00382">
    <property type="entry name" value="AAA"/>
    <property type="match status" value="1"/>
</dbReference>
<dbReference type="CDD" id="cd02418">
    <property type="entry name" value="Peptidase_C39B"/>
    <property type="match status" value="1"/>
</dbReference>
<dbReference type="Pfam" id="PF03412">
    <property type="entry name" value="Peptidase_C39"/>
    <property type="match status" value="1"/>
</dbReference>
<dbReference type="EMBL" id="MIKB01000014">
    <property type="protein sequence ID" value="OEG15908.1"/>
    <property type="molecule type" value="Genomic_DNA"/>
</dbReference>
<dbReference type="InterPro" id="IPR036640">
    <property type="entry name" value="ABC1_TM_sf"/>
</dbReference>
<organism evidence="16 17">
    <name type="scientific">Enterococcus quebecensis</name>
    <dbReference type="NCBI Taxonomy" id="903983"/>
    <lineage>
        <taxon>Bacteria</taxon>
        <taxon>Bacillati</taxon>
        <taxon>Bacillota</taxon>
        <taxon>Bacilli</taxon>
        <taxon>Lactobacillales</taxon>
        <taxon>Enterococcaceae</taxon>
        <taxon>Enterococcus</taxon>
    </lineage>
</organism>
<feature type="transmembrane region" description="Helical" evidence="12">
    <location>
        <begin position="412"/>
        <end position="435"/>
    </location>
</feature>
<dbReference type="GO" id="GO:0005886">
    <property type="term" value="C:plasma membrane"/>
    <property type="evidence" value="ECO:0007669"/>
    <property type="project" value="UniProtKB-SubCell"/>
</dbReference>
<dbReference type="InterPro" id="IPR039421">
    <property type="entry name" value="Type_1_exporter"/>
</dbReference>
<gene>
    <name evidence="16" type="ORF">BCR23_07100</name>
</gene>
<dbReference type="RefSeq" id="WP_069635106.1">
    <property type="nucleotide sequence ID" value="NZ_JXKZ01000018.1"/>
</dbReference>
<evidence type="ECO:0000259" key="14">
    <source>
        <dbReference type="PROSITE" id="PS50929"/>
    </source>
</evidence>
<keyword evidence="4 12" id="KW-0812">Transmembrane</keyword>
<accession>A0A1E5GT90</accession>
<dbReference type="GO" id="GO:0034040">
    <property type="term" value="F:ATPase-coupled lipid transmembrane transporter activity"/>
    <property type="evidence" value="ECO:0007669"/>
    <property type="project" value="TreeGrafter"/>
</dbReference>
<dbReference type="InterPro" id="IPR005074">
    <property type="entry name" value="Peptidase_C39"/>
</dbReference>
<feature type="transmembrane region" description="Helical" evidence="12">
    <location>
        <begin position="175"/>
        <end position="201"/>
    </location>
</feature>
<dbReference type="Gene3D" id="1.20.1560.10">
    <property type="entry name" value="ABC transporter type 1, transmembrane domain"/>
    <property type="match status" value="1"/>
</dbReference>
<keyword evidence="9 12" id="KW-1133">Transmembrane helix</keyword>
<dbReference type="PROSITE" id="PS00211">
    <property type="entry name" value="ABC_TRANSPORTER_1"/>
    <property type="match status" value="1"/>
</dbReference>
<dbReference type="PANTHER" id="PTHR24221">
    <property type="entry name" value="ATP-BINDING CASSETTE SUB-FAMILY B"/>
    <property type="match status" value="1"/>
</dbReference>
<dbReference type="PROSITE" id="PS50929">
    <property type="entry name" value="ABC_TM1F"/>
    <property type="match status" value="1"/>
</dbReference>
<keyword evidence="6" id="KW-0645">Protease</keyword>
<comment type="caution">
    <text evidence="16">The sequence shown here is derived from an EMBL/GenBank/DDBJ whole genome shotgun (WGS) entry which is preliminary data.</text>
</comment>
<keyword evidence="6" id="KW-0378">Hydrolase</keyword>
<dbReference type="GO" id="GO:0006508">
    <property type="term" value="P:proteolysis"/>
    <property type="evidence" value="ECO:0007669"/>
    <property type="project" value="InterPro"/>
</dbReference>
<dbReference type="GO" id="GO:0140359">
    <property type="term" value="F:ABC-type transporter activity"/>
    <property type="evidence" value="ECO:0007669"/>
    <property type="project" value="InterPro"/>
</dbReference>
<keyword evidence="17" id="KW-1185">Reference proteome</keyword>
<evidence type="ECO:0000256" key="6">
    <source>
        <dbReference type="ARBA" id="ARBA00022807"/>
    </source>
</evidence>
<evidence type="ECO:0000313" key="16">
    <source>
        <dbReference type="EMBL" id="OEG15908.1"/>
    </source>
</evidence>
<evidence type="ECO:0000256" key="4">
    <source>
        <dbReference type="ARBA" id="ARBA00022692"/>
    </source>
</evidence>
<dbReference type="AlphaFoldDB" id="A0A1E5GT90"/>
<evidence type="ECO:0000256" key="2">
    <source>
        <dbReference type="ARBA" id="ARBA00022448"/>
    </source>
</evidence>
<dbReference type="GO" id="GO:0015031">
    <property type="term" value="P:protein transport"/>
    <property type="evidence" value="ECO:0007669"/>
    <property type="project" value="UniProtKB-KW"/>
</dbReference>
<dbReference type="GO" id="GO:0008234">
    <property type="term" value="F:cysteine-type peptidase activity"/>
    <property type="evidence" value="ECO:0007669"/>
    <property type="project" value="UniProtKB-KW"/>
</dbReference>
<reference evidence="17" key="1">
    <citation type="submission" date="2016-09" db="EMBL/GenBank/DDBJ databases">
        <authorList>
            <person name="Gulvik C.A."/>
        </authorList>
    </citation>
    <scope>NUCLEOTIDE SEQUENCE [LARGE SCALE GENOMIC DNA]</scope>
    <source>
        <strain evidence="17">LMG 26306</strain>
    </source>
</reference>
<feature type="domain" description="ABC transporter" evidence="13">
    <location>
        <begin position="489"/>
        <end position="723"/>
    </location>
</feature>
<dbReference type="Gene3D" id="3.90.70.10">
    <property type="entry name" value="Cysteine proteinases"/>
    <property type="match status" value="1"/>
</dbReference>